<reference evidence="3 4" key="1">
    <citation type="journal article" date="2014" name="BMC Genomics">
        <title>Comparative genomics of the major fungal agents of human and animal Sporotrichosis: Sporothrix schenckii and Sporothrix brasiliensis.</title>
        <authorList>
            <person name="Teixeira M.M."/>
            <person name="de Almeida L.G."/>
            <person name="Kubitschek-Barreira P."/>
            <person name="Alves F.L."/>
            <person name="Kioshima E.S."/>
            <person name="Abadio A.K."/>
            <person name="Fernandes L."/>
            <person name="Derengowski L.S."/>
            <person name="Ferreira K.S."/>
            <person name="Souza R.C."/>
            <person name="Ruiz J.C."/>
            <person name="de Andrade N.C."/>
            <person name="Paes H.C."/>
            <person name="Nicola A.M."/>
            <person name="Albuquerque P."/>
            <person name="Gerber A.L."/>
            <person name="Martins V.P."/>
            <person name="Peconick L.D."/>
            <person name="Neto A.V."/>
            <person name="Chaucanez C.B."/>
            <person name="Silva P.A."/>
            <person name="Cunha O.L."/>
            <person name="de Oliveira F.F."/>
            <person name="dos Santos T.C."/>
            <person name="Barros A.L."/>
            <person name="Soares M.A."/>
            <person name="de Oliveira L.M."/>
            <person name="Marini M.M."/>
            <person name="Villalobos-Duno H."/>
            <person name="Cunha M.M."/>
            <person name="de Hoog S."/>
            <person name="da Silveira J.F."/>
            <person name="Henrissat B."/>
            <person name="Nino-Vega G.A."/>
            <person name="Cisalpino P.S."/>
            <person name="Mora-Montes H.M."/>
            <person name="Almeida S.R."/>
            <person name="Stajich J.E."/>
            <person name="Lopes-Bezerra L.M."/>
            <person name="Vasconcelos A.T."/>
            <person name="Felipe M.S."/>
        </authorList>
    </citation>
    <scope>NUCLEOTIDE SEQUENCE [LARGE SCALE GENOMIC DNA]</scope>
    <source>
        <strain evidence="3 4">1099-18</strain>
    </source>
</reference>
<feature type="region of interest" description="Disordered" evidence="2">
    <location>
        <begin position="19"/>
        <end position="53"/>
    </location>
</feature>
<name>A0A0F2M6U9_SPOSC</name>
<dbReference type="Proteomes" id="UP000033710">
    <property type="component" value="Unassembled WGS sequence"/>
</dbReference>
<dbReference type="EMBL" id="AXCR01000007">
    <property type="protein sequence ID" value="KJR84525.1"/>
    <property type="molecule type" value="Genomic_DNA"/>
</dbReference>
<dbReference type="OrthoDB" id="5243863at2759"/>
<evidence type="ECO:0000256" key="2">
    <source>
        <dbReference type="SAM" id="MobiDB-lite"/>
    </source>
</evidence>
<evidence type="ECO:0000256" key="1">
    <source>
        <dbReference type="SAM" id="Coils"/>
    </source>
</evidence>
<dbReference type="AlphaFoldDB" id="A0A0F2M6U9"/>
<reference evidence="3 4" key="2">
    <citation type="journal article" date="2015" name="Eukaryot. Cell">
        <title>Asexual propagation of a virulent clone complex in a human and feline outbreak of sporotrichosis.</title>
        <authorList>
            <person name="Teixeira Mde M."/>
            <person name="Rodrigues A.M."/>
            <person name="Tsui C.K."/>
            <person name="de Almeida L.G."/>
            <person name="Van Diepeningen A.D."/>
            <person name="van den Ende B.G."/>
            <person name="Fernandes G.F."/>
            <person name="Kano R."/>
            <person name="Hamelin R.C."/>
            <person name="Lopes-Bezerra L.M."/>
            <person name="Vasconcelos A.T."/>
            <person name="de Hoog S."/>
            <person name="de Camargo Z.P."/>
            <person name="Felipe M.S."/>
        </authorList>
    </citation>
    <scope>NUCLEOTIDE SEQUENCE [LARGE SCALE GENOMIC DNA]</scope>
    <source>
        <strain evidence="3 4">1099-18</strain>
    </source>
</reference>
<comment type="caution">
    <text evidence="3">The sequence shown here is derived from an EMBL/GenBank/DDBJ whole genome shotgun (WGS) entry which is preliminary data.</text>
</comment>
<dbReference type="KEGG" id="ssck:SPSK_09495"/>
<gene>
    <name evidence="3" type="ORF">SPSK_09495</name>
</gene>
<proteinExistence type="predicted"/>
<evidence type="ECO:0000313" key="3">
    <source>
        <dbReference type="EMBL" id="KJR84525.1"/>
    </source>
</evidence>
<organism evidence="3 4">
    <name type="scientific">Sporothrix schenckii 1099-18</name>
    <dbReference type="NCBI Taxonomy" id="1397361"/>
    <lineage>
        <taxon>Eukaryota</taxon>
        <taxon>Fungi</taxon>
        <taxon>Dikarya</taxon>
        <taxon>Ascomycota</taxon>
        <taxon>Pezizomycotina</taxon>
        <taxon>Sordariomycetes</taxon>
        <taxon>Sordariomycetidae</taxon>
        <taxon>Ophiostomatales</taxon>
        <taxon>Ophiostomataceae</taxon>
        <taxon>Sporothrix</taxon>
    </lineage>
</organism>
<dbReference type="VEuPathDB" id="FungiDB:SPSK_09495"/>
<keyword evidence="1" id="KW-0175">Coiled coil</keyword>
<accession>A0A0F2M6U9</accession>
<feature type="coiled-coil region" evidence="1">
    <location>
        <begin position="139"/>
        <end position="173"/>
    </location>
</feature>
<protein>
    <submittedName>
        <fullName evidence="3">Uncharacterized protein</fullName>
    </submittedName>
</protein>
<sequence length="319" mass="35129">MADWSEIFEQRLQTVLQDDKEQGAKGVGSGASALSSRDLDLTPPPTHHKVPIDPTGAFFESIQNQSRSSSLVAKATMTNHAVGSGHHAFQYFEPSSASSFSSLRTVVTPAAQILRTASTSPPVIEIDRPDLTGLQESYSSRAEELHSEATNRMAAAQDELEAELGRMAQREEAFLSNVAGKQAHFSRSAESWMVKVQTRENTGRGDVGGGGPVEKDERIVDRIEMVRAAAVALESDLEKLWKEWDQAHNEATDVLQAMTSENEDEERDQILAKAKKELDAAAAEATKEMKENEKTFKKAIFAEECKLAQMMLSRQSKYD</sequence>
<evidence type="ECO:0000313" key="4">
    <source>
        <dbReference type="Proteomes" id="UP000033710"/>
    </source>
</evidence>
<dbReference type="RefSeq" id="XP_016587201.1">
    <property type="nucleotide sequence ID" value="XM_016736067.1"/>
</dbReference>
<feature type="coiled-coil region" evidence="1">
    <location>
        <begin position="248"/>
        <end position="295"/>
    </location>
</feature>
<dbReference type="GeneID" id="27671344"/>